<dbReference type="Pfam" id="PF03109">
    <property type="entry name" value="ABC1"/>
    <property type="match status" value="1"/>
</dbReference>
<dbReference type="GO" id="GO:0005524">
    <property type="term" value="F:ATP binding"/>
    <property type="evidence" value="ECO:0007669"/>
    <property type="project" value="InterPro"/>
</dbReference>
<keyword evidence="2" id="KW-1133">Transmembrane helix</keyword>
<keyword evidence="2" id="KW-0812">Transmembrane</keyword>
<feature type="transmembrane region" description="Helical" evidence="2">
    <location>
        <begin position="533"/>
        <end position="554"/>
    </location>
</feature>
<dbReference type="AlphaFoldDB" id="A0A1L3Q1F3"/>
<dbReference type="PROSITE" id="PS50011">
    <property type="entry name" value="PROTEIN_KINASE_DOM"/>
    <property type="match status" value="1"/>
</dbReference>
<evidence type="ECO:0000313" key="6">
    <source>
        <dbReference type="EMBL" id="SDX02181.1"/>
    </source>
</evidence>
<feature type="transmembrane region" description="Helical" evidence="2">
    <location>
        <begin position="503"/>
        <end position="521"/>
    </location>
</feature>
<evidence type="ECO:0000313" key="8">
    <source>
        <dbReference type="Proteomes" id="UP000198669"/>
    </source>
</evidence>
<dbReference type="Proteomes" id="UP000198669">
    <property type="component" value="Unassembled WGS sequence"/>
</dbReference>
<dbReference type="InterPro" id="IPR011009">
    <property type="entry name" value="Kinase-like_dom_sf"/>
</dbReference>
<sequence>MVPGISHRYSMVKRYGRIIDVLVSNGFGYFVDKMGLWSMGSVRSRVKDRFGREKEIDTRPERARKVLEELGPTYVKFGQLLSMREDLIPLKYAQEFTKLQNDVPPFPFEDVKAVLKSELGRDIPELFSDFDEKPVAAASIGQVHKARLHSGEDVVVKIQRPGIRRIIEADLDIMYSLAGFAQQHIEEIKLYNPVAVVDELSRSIHSEMDYTQEARNIEHFLNNFEKDPVIIIPRVYNDYSSDRVLTLEYIEGVKCNKFENLANENLDREKLATNVSEAFMKQVFEHGFFHADLHSGNIFALEDNKIALLDFGMAGHLSEDMRGLLIDALIAITNGDSTQYIEVMRDLGVADEKLDVRSFKADYDHFLFKYYGRTLDQVDATEVSSEMLSLLRKHQIKVPPNVALLFKGVMTVSGFAMQMVPDFNVTEIAEPYARKFMKKRFSPRNIAKNSSKNLWYVSRLLSRAPLQLSHILEVAEKGYLNLKFEHEGTDRLLSEISVASNRLAFSLIISAIIVGSSLVIQTGMEPQMWGVPLFGLFGFFAAGIFGMGLIIYIIRTGSL</sequence>
<gene>
    <name evidence="4" type="ORF">BHR79_03840</name>
    <name evidence="5" type="ORF">EFE40_07020</name>
    <name evidence="6" type="ORF">SAMN04515625_2086</name>
</gene>
<dbReference type="PANTHER" id="PTHR10566">
    <property type="entry name" value="CHAPERONE-ACTIVITY OF BC1 COMPLEX CABC1 -RELATED"/>
    <property type="match status" value="1"/>
</dbReference>
<dbReference type="CDD" id="cd05121">
    <property type="entry name" value="ABC1_ADCK3-like"/>
    <property type="match status" value="1"/>
</dbReference>
<dbReference type="STRING" id="2177.BHR79_03840"/>
<dbReference type="SUPFAM" id="SSF56112">
    <property type="entry name" value="Protein kinase-like (PK-like)"/>
    <property type="match status" value="1"/>
</dbReference>
<name>A0A1L3Q1F3_9EURY</name>
<evidence type="ECO:0000256" key="2">
    <source>
        <dbReference type="SAM" id="Phobius"/>
    </source>
</evidence>
<dbReference type="Proteomes" id="UP000186879">
    <property type="component" value="Chromosome"/>
</dbReference>
<evidence type="ECO:0000313" key="4">
    <source>
        <dbReference type="EMBL" id="APH38704.1"/>
    </source>
</evidence>
<accession>A0A1L3Q1F3</accession>
<feature type="domain" description="Protein kinase" evidence="3">
    <location>
        <begin position="129"/>
        <end position="456"/>
    </location>
</feature>
<dbReference type="KEGG" id="mhaz:BHR79_03840"/>
<dbReference type="GO" id="GO:0004672">
    <property type="term" value="F:protein kinase activity"/>
    <property type="evidence" value="ECO:0007669"/>
    <property type="project" value="InterPro"/>
</dbReference>
<dbReference type="EMBL" id="FNMU01000008">
    <property type="protein sequence ID" value="SDX02181.1"/>
    <property type="molecule type" value="Genomic_DNA"/>
</dbReference>
<comment type="similarity">
    <text evidence="1">Belongs to the protein kinase superfamily. ADCK protein kinase family.</text>
</comment>
<evidence type="ECO:0000313" key="7">
    <source>
        <dbReference type="Proteomes" id="UP000186879"/>
    </source>
</evidence>
<dbReference type="InterPro" id="IPR000719">
    <property type="entry name" value="Prot_kinase_dom"/>
</dbReference>
<keyword evidence="5" id="KW-0418">Kinase</keyword>
<reference evidence="4 7" key="1">
    <citation type="submission" date="2016-10" db="EMBL/GenBank/DDBJ databases">
        <title>Methanohalophilus halophilus.</title>
        <authorList>
            <person name="L'haridon S."/>
        </authorList>
    </citation>
    <scope>NUCLEOTIDE SEQUENCE [LARGE SCALE GENOMIC DNA]</scope>
    <source>
        <strain evidence="4 7">Z-7982</strain>
    </source>
</reference>
<evidence type="ECO:0000313" key="9">
    <source>
        <dbReference type="Proteomes" id="UP000267921"/>
    </source>
</evidence>
<keyword evidence="7" id="KW-1185">Reference proteome</keyword>
<dbReference type="Proteomes" id="UP000267921">
    <property type="component" value="Unassembled WGS sequence"/>
</dbReference>
<dbReference type="EMBL" id="CP017921">
    <property type="protein sequence ID" value="APH38704.1"/>
    <property type="molecule type" value="Genomic_DNA"/>
</dbReference>
<evidence type="ECO:0000256" key="1">
    <source>
        <dbReference type="ARBA" id="ARBA00009670"/>
    </source>
</evidence>
<dbReference type="OrthoDB" id="8087at2157"/>
<protein>
    <submittedName>
        <fullName evidence="4">2-octaprenyl-3-methyl-6-methoxy-1,4-benzoquinol hydroxylase</fullName>
    </submittedName>
    <submittedName>
        <fullName evidence="6">2-octaprenylphenol hydroxylase</fullName>
    </submittedName>
    <submittedName>
        <fullName evidence="5">AarF/ABC1/UbiB kinase family protein</fullName>
    </submittedName>
</protein>
<dbReference type="PANTHER" id="PTHR10566:SF113">
    <property type="entry name" value="PROTEIN ACTIVITY OF BC1 COMPLEX KINASE 7, CHLOROPLASTIC"/>
    <property type="match status" value="1"/>
</dbReference>
<evidence type="ECO:0000313" key="5">
    <source>
        <dbReference type="EMBL" id="RNI08296.1"/>
    </source>
</evidence>
<dbReference type="Gene3D" id="1.10.510.10">
    <property type="entry name" value="Transferase(Phosphotransferase) domain 1"/>
    <property type="match status" value="1"/>
</dbReference>
<reference evidence="5 9" key="3">
    <citation type="submission" date="2018-10" db="EMBL/GenBank/DDBJ databases">
        <title>Cultivation of a novel Methanohalophilus strain from Kebrit Deep of the Red Sea and a genomic comparison of members of the genus Methanohalophilus.</title>
        <authorList>
            <person name="Guan Y."/>
            <person name="Ngugi D.K."/>
            <person name="Stingl U."/>
        </authorList>
    </citation>
    <scope>NUCLEOTIDE SEQUENCE [LARGE SCALE GENOMIC DNA]</scope>
    <source>
        <strain evidence="5 9">DSM 3094</strain>
    </source>
</reference>
<dbReference type="InterPro" id="IPR050154">
    <property type="entry name" value="UbiB_kinase"/>
</dbReference>
<organism evidence="4 7">
    <name type="scientific">Methanohalophilus halophilus</name>
    <dbReference type="NCBI Taxonomy" id="2177"/>
    <lineage>
        <taxon>Archaea</taxon>
        <taxon>Methanobacteriati</taxon>
        <taxon>Methanobacteriota</taxon>
        <taxon>Stenosarchaea group</taxon>
        <taxon>Methanomicrobia</taxon>
        <taxon>Methanosarcinales</taxon>
        <taxon>Methanosarcinaceae</taxon>
        <taxon>Methanohalophilus</taxon>
    </lineage>
</organism>
<keyword evidence="5" id="KW-0808">Transferase</keyword>
<reference evidence="6 8" key="2">
    <citation type="submission" date="2016-10" db="EMBL/GenBank/DDBJ databases">
        <authorList>
            <person name="de Groot N.N."/>
        </authorList>
    </citation>
    <scope>NUCLEOTIDE SEQUENCE [LARGE SCALE GENOMIC DNA]</scope>
    <source>
        <strain evidence="6 8">Z-7982</strain>
    </source>
</reference>
<dbReference type="EMBL" id="RJJG01000005">
    <property type="protein sequence ID" value="RNI08296.1"/>
    <property type="molecule type" value="Genomic_DNA"/>
</dbReference>
<dbReference type="InterPro" id="IPR004147">
    <property type="entry name" value="ABC1_dom"/>
</dbReference>
<proteinExistence type="inferred from homology"/>
<evidence type="ECO:0000259" key="3">
    <source>
        <dbReference type="PROSITE" id="PS50011"/>
    </source>
</evidence>
<keyword evidence="2" id="KW-0472">Membrane</keyword>